<dbReference type="InterPro" id="IPR016181">
    <property type="entry name" value="Acyl_CoA_acyltransferase"/>
</dbReference>
<dbReference type="Proteomes" id="UP000094412">
    <property type="component" value="Unassembled WGS sequence"/>
</dbReference>
<dbReference type="OrthoDB" id="9797456at2"/>
<dbReference type="SUPFAM" id="SSF55729">
    <property type="entry name" value="Acyl-CoA N-acyltransferases (Nat)"/>
    <property type="match status" value="1"/>
</dbReference>
<evidence type="ECO:0000259" key="1">
    <source>
        <dbReference type="PROSITE" id="PS51186"/>
    </source>
</evidence>
<dbReference type="RefSeq" id="WP_024924527.1">
    <property type="nucleotide sequence ID" value="NZ_MDEO01000033.1"/>
</dbReference>
<organism evidence="2 3">
    <name type="scientific">Mesorhizobium hungaricum</name>
    <dbReference type="NCBI Taxonomy" id="1566387"/>
    <lineage>
        <taxon>Bacteria</taxon>
        <taxon>Pseudomonadati</taxon>
        <taxon>Pseudomonadota</taxon>
        <taxon>Alphaproteobacteria</taxon>
        <taxon>Hyphomicrobiales</taxon>
        <taxon>Phyllobacteriaceae</taxon>
        <taxon>Mesorhizobium</taxon>
    </lineage>
</organism>
<dbReference type="AlphaFoldDB" id="A0A1C2DNW9"/>
<dbReference type="STRING" id="1566387.QV13_16780"/>
<keyword evidence="3" id="KW-1185">Reference proteome</keyword>
<protein>
    <submittedName>
        <fullName evidence="2">GNAT family N-acetyltransferase</fullName>
    </submittedName>
</protein>
<accession>A0A1C2DNW9</accession>
<dbReference type="PROSITE" id="PS51186">
    <property type="entry name" value="GNAT"/>
    <property type="match status" value="1"/>
</dbReference>
<dbReference type="Gene3D" id="3.40.630.30">
    <property type="match status" value="1"/>
</dbReference>
<evidence type="ECO:0000313" key="2">
    <source>
        <dbReference type="EMBL" id="OCX16467.1"/>
    </source>
</evidence>
<keyword evidence="2" id="KW-0808">Transferase</keyword>
<dbReference type="GO" id="GO:0016747">
    <property type="term" value="F:acyltransferase activity, transferring groups other than amino-acyl groups"/>
    <property type="evidence" value="ECO:0007669"/>
    <property type="project" value="InterPro"/>
</dbReference>
<sequence>MSLFSPIVTEFWRTQFANAALFHGDTTFTIAVNPELEEGSRVMVLKTTDGRGAAVLTPTMADRLGLAAGHDLTEATFRRKLAEAGVILNGADFVFYFSDGARQALTQEKPEAGVGQLTDQDGAIFSAFQSSASEQDLDDAYVELDHWAVFGSFDDGRLVCAASMYPWEDAPIADTGVLTLPSYRGKGHARKVVRAISRYACEQGYEPQYRCQTDNLASVALAKTAGLTLFGTWEVISPDSPD</sequence>
<proteinExistence type="predicted"/>
<dbReference type="EMBL" id="MDEO01000033">
    <property type="protein sequence ID" value="OCX16467.1"/>
    <property type="molecule type" value="Genomic_DNA"/>
</dbReference>
<dbReference type="CDD" id="cd04301">
    <property type="entry name" value="NAT_SF"/>
    <property type="match status" value="1"/>
</dbReference>
<dbReference type="InterPro" id="IPR000182">
    <property type="entry name" value="GNAT_dom"/>
</dbReference>
<name>A0A1C2DNW9_9HYPH</name>
<feature type="domain" description="N-acetyltransferase" evidence="1">
    <location>
        <begin position="112"/>
        <end position="242"/>
    </location>
</feature>
<reference evidence="2 3" key="1">
    <citation type="submission" date="2016-08" db="EMBL/GenBank/DDBJ databases">
        <title>Whole genome sequence of Mesorhizobium sp. strain UASWS1009 isolated from industrial sewage.</title>
        <authorList>
            <person name="Crovadore J."/>
            <person name="Calmin G."/>
            <person name="Chablais R."/>
            <person name="Cochard B."/>
            <person name="Lefort F."/>
        </authorList>
    </citation>
    <scope>NUCLEOTIDE SEQUENCE [LARGE SCALE GENOMIC DNA]</scope>
    <source>
        <strain evidence="2 3">UASWS1009</strain>
    </source>
</reference>
<comment type="caution">
    <text evidence="2">The sequence shown here is derived from an EMBL/GenBank/DDBJ whole genome shotgun (WGS) entry which is preliminary data.</text>
</comment>
<evidence type="ECO:0000313" key="3">
    <source>
        <dbReference type="Proteomes" id="UP000094412"/>
    </source>
</evidence>
<gene>
    <name evidence="2" type="ORF">QV13_16780</name>
</gene>
<dbReference type="Pfam" id="PF00583">
    <property type="entry name" value="Acetyltransf_1"/>
    <property type="match status" value="1"/>
</dbReference>